<dbReference type="AlphaFoldDB" id="A0A5B0PCT1"/>
<dbReference type="EMBL" id="VDEP01000341">
    <property type="protein sequence ID" value="KAA1100299.1"/>
    <property type="molecule type" value="Genomic_DNA"/>
</dbReference>
<protein>
    <submittedName>
        <fullName evidence="1">Uncharacterized protein</fullName>
    </submittedName>
</protein>
<dbReference type="EMBL" id="VSWC01000066">
    <property type="protein sequence ID" value="KAA1098460.1"/>
    <property type="molecule type" value="Genomic_DNA"/>
</dbReference>
<evidence type="ECO:0000313" key="6">
    <source>
        <dbReference type="Proteomes" id="UP000325313"/>
    </source>
</evidence>
<evidence type="ECO:0000313" key="2">
    <source>
        <dbReference type="EMBL" id="KAA1100299.1"/>
    </source>
</evidence>
<dbReference type="Proteomes" id="UP000325313">
    <property type="component" value="Unassembled WGS sequence"/>
</dbReference>
<dbReference type="EMBL" id="VSWC01000053">
    <property type="protein sequence ID" value="KAA1102058.1"/>
    <property type="molecule type" value="Genomic_DNA"/>
</dbReference>
<dbReference type="Proteomes" id="UP000324748">
    <property type="component" value="Unassembled WGS sequence"/>
</dbReference>
<comment type="caution">
    <text evidence="1">The sequence shown here is derived from an EMBL/GenBank/DDBJ whole genome shotgun (WGS) entry which is preliminary data.</text>
</comment>
<sequence length="103" mass="12012">MRWSRRRKIRVGQKQASTREAAFKNAADTELDATLCWNPKADICPTDSLAINSKLAQVHRYRRFGLTEPNQNYYRVANALHPYTHLTSLYPELKREVRRCCSS</sequence>
<evidence type="ECO:0000313" key="4">
    <source>
        <dbReference type="EMBL" id="KAA1103593.1"/>
    </source>
</evidence>
<gene>
    <name evidence="1" type="ORF">PGT21_035485</name>
    <name evidence="3" type="ORF">PGT21_035565</name>
    <name evidence="4" type="ORF">PGTUg99_001439</name>
    <name evidence="2" type="ORF">PGTUg99_011034</name>
</gene>
<name>A0A5B0PCT1_PUCGR</name>
<proteinExistence type="predicted"/>
<evidence type="ECO:0000313" key="5">
    <source>
        <dbReference type="Proteomes" id="UP000324748"/>
    </source>
</evidence>
<evidence type="ECO:0000313" key="3">
    <source>
        <dbReference type="EMBL" id="KAA1102058.1"/>
    </source>
</evidence>
<dbReference type="EMBL" id="VDEP01000329">
    <property type="protein sequence ID" value="KAA1103593.1"/>
    <property type="molecule type" value="Genomic_DNA"/>
</dbReference>
<evidence type="ECO:0000313" key="1">
    <source>
        <dbReference type="EMBL" id="KAA1098460.1"/>
    </source>
</evidence>
<keyword evidence="5" id="KW-1185">Reference proteome</keyword>
<reference evidence="5 6" key="1">
    <citation type="submission" date="2019-05" db="EMBL/GenBank/DDBJ databases">
        <title>Emergence of the Ug99 lineage of the wheat stem rust pathogen through somatic hybridization.</title>
        <authorList>
            <person name="Li F."/>
            <person name="Upadhyaya N.M."/>
            <person name="Sperschneider J."/>
            <person name="Matny O."/>
            <person name="Nguyen-Phuc H."/>
            <person name="Mago R."/>
            <person name="Raley C."/>
            <person name="Miller M.E."/>
            <person name="Silverstein K.A.T."/>
            <person name="Henningsen E."/>
            <person name="Hirsch C.D."/>
            <person name="Visser B."/>
            <person name="Pretorius Z.A."/>
            <person name="Steffenson B.J."/>
            <person name="Schwessinger B."/>
            <person name="Dodds P.N."/>
            <person name="Figueroa M."/>
        </authorList>
    </citation>
    <scope>NUCLEOTIDE SEQUENCE [LARGE SCALE GENOMIC DNA]</scope>
    <source>
        <strain evidence="1">21-0</strain>
        <strain evidence="2 6">Ug99</strain>
    </source>
</reference>
<organism evidence="1 5">
    <name type="scientific">Puccinia graminis f. sp. tritici</name>
    <dbReference type="NCBI Taxonomy" id="56615"/>
    <lineage>
        <taxon>Eukaryota</taxon>
        <taxon>Fungi</taxon>
        <taxon>Dikarya</taxon>
        <taxon>Basidiomycota</taxon>
        <taxon>Pucciniomycotina</taxon>
        <taxon>Pucciniomycetes</taxon>
        <taxon>Pucciniales</taxon>
        <taxon>Pucciniaceae</taxon>
        <taxon>Puccinia</taxon>
    </lineage>
</organism>
<accession>A0A5B0PCT1</accession>